<accession>A0AAN6Q5K2</accession>
<protein>
    <submittedName>
        <fullName evidence="2">Uncharacterized protein</fullName>
    </submittedName>
</protein>
<evidence type="ECO:0000313" key="3">
    <source>
        <dbReference type="Proteomes" id="UP001305647"/>
    </source>
</evidence>
<dbReference type="Proteomes" id="UP001305647">
    <property type="component" value="Unassembled WGS sequence"/>
</dbReference>
<organism evidence="2 3">
    <name type="scientific">Parathielavia hyrcaniae</name>
    <dbReference type="NCBI Taxonomy" id="113614"/>
    <lineage>
        <taxon>Eukaryota</taxon>
        <taxon>Fungi</taxon>
        <taxon>Dikarya</taxon>
        <taxon>Ascomycota</taxon>
        <taxon>Pezizomycotina</taxon>
        <taxon>Sordariomycetes</taxon>
        <taxon>Sordariomycetidae</taxon>
        <taxon>Sordariales</taxon>
        <taxon>Chaetomiaceae</taxon>
        <taxon>Parathielavia</taxon>
    </lineage>
</organism>
<gene>
    <name evidence="2" type="ORF">N658DRAFT_68354</name>
</gene>
<name>A0AAN6Q5K2_9PEZI</name>
<dbReference type="AlphaFoldDB" id="A0AAN6Q5K2"/>
<dbReference type="EMBL" id="MU863636">
    <property type="protein sequence ID" value="KAK4101212.1"/>
    <property type="molecule type" value="Genomic_DNA"/>
</dbReference>
<reference evidence="2" key="1">
    <citation type="journal article" date="2023" name="Mol. Phylogenet. Evol.">
        <title>Genome-scale phylogeny and comparative genomics of the fungal order Sordariales.</title>
        <authorList>
            <person name="Hensen N."/>
            <person name="Bonometti L."/>
            <person name="Westerberg I."/>
            <person name="Brannstrom I.O."/>
            <person name="Guillou S."/>
            <person name="Cros-Aarteil S."/>
            <person name="Calhoun S."/>
            <person name="Haridas S."/>
            <person name="Kuo A."/>
            <person name="Mondo S."/>
            <person name="Pangilinan J."/>
            <person name="Riley R."/>
            <person name="LaButti K."/>
            <person name="Andreopoulos B."/>
            <person name="Lipzen A."/>
            <person name="Chen C."/>
            <person name="Yan M."/>
            <person name="Daum C."/>
            <person name="Ng V."/>
            <person name="Clum A."/>
            <person name="Steindorff A."/>
            <person name="Ohm R.A."/>
            <person name="Martin F."/>
            <person name="Silar P."/>
            <person name="Natvig D.O."/>
            <person name="Lalanne C."/>
            <person name="Gautier V."/>
            <person name="Ament-Velasquez S.L."/>
            <person name="Kruys A."/>
            <person name="Hutchinson M.I."/>
            <person name="Powell A.J."/>
            <person name="Barry K."/>
            <person name="Miller A.N."/>
            <person name="Grigoriev I.V."/>
            <person name="Debuchy R."/>
            <person name="Gladieux P."/>
            <person name="Hiltunen Thoren M."/>
            <person name="Johannesson H."/>
        </authorList>
    </citation>
    <scope>NUCLEOTIDE SEQUENCE</scope>
    <source>
        <strain evidence="2">CBS 757.83</strain>
    </source>
</reference>
<proteinExistence type="predicted"/>
<evidence type="ECO:0000313" key="2">
    <source>
        <dbReference type="EMBL" id="KAK4101212.1"/>
    </source>
</evidence>
<feature type="region of interest" description="Disordered" evidence="1">
    <location>
        <begin position="123"/>
        <end position="148"/>
    </location>
</feature>
<feature type="region of interest" description="Disordered" evidence="1">
    <location>
        <begin position="195"/>
        <end position="214"/>
    </location>
</feature>
<feature type="compositionally biased region" description="Basic and acidic residues" evidence="1">
    <location>
        <begin position="125"/>
        <end position="141"/>
    </location>
</feature>
<reference evidence="2" key="2">
    <citation type="submission" date="2023-05" db="EMBL/GenBank/DDBJ databases">
        <authorList>
            <consortium name="Lawrence Berkeley National Laboratory"/>
            <person name="Steindorff A."/>
            <person name="Hensen N."/>
            <person name="Bonometti L."/>
            <person name="Westerberg I."/>
            <person name="Brannstrom I.O."/>
            <person name="Guillou S."/>
            <person name="Cros-Aarteil S."/>
            <person name="Calhoun S."/>
            <person name="Haridas S."/>
            <person name="Kuo A."/>
            <person name="Mondo S."/>
            <person name="Pangilinan J."/>
            <person name="Riley R."/>
            <person name="Labutti K."/>
            <person name="Andreopoulos B."/>
            <person name="Lipzen A."/>
            <person name="Chen C."/>
            <person name="Yanf M."/>
            <person name="Daum C."/>
            <person name="Ng V."/>
            <person name="Clum A."/>
            <person name="Ohm R."/>
            <person name="Martin F."/>
            <person name="Silar P."/>
            <person name="Natvig D."/>
            <person name="Lalanne C."/>
            <person name="Gautier V."/>
            <person name="Ament-Velasquez S.L."/>
            <person name="Kruys A."/>
            <person name="Hutchinson M.I."/>
            <person name="Powell A.J."/>
            <person name="Barry K."/>
            <person name="Miller A.N."/>
            <person name="Grigoriev I.V."/>
            <person name="Debuchy R."/>
            <person name="Gladieux P."/>
            <person name="Thoren M.H."/>
            <person name="Johannesson H."/>
        </authorList>
    </citation>
    <scope>NUCLEOTIDE SEQUENCE</scope>
    <source>
        <strain evidence="2">CBS 757.83</strain>
    </source>
</reference>
<evidence type="ECO:0000256" key="1">
    <source>
        <dbReference type="SAM" id="MobiDB-lite"/>
    </source>
</evidence>
<comment type="caution">
    <text evidence="2">The sequence shown here is derived from an EMBL/GenBank/DDBJ whole genome shotgun (WGS) entry which is preliminary data.</text>
</comment>
<sequence length="214" mass="23402">MPWACWTIPFRLPHNGNLNKAPTRAISQLFQNIASKTERAGRLLCLPVYGVLCTSGLFGIPQPHPTRLSIVCSPLVNRCATRPPSDANAVASRSFASTRCCQSWQGGAAPGVRVRLSSPPTVLLHGDERGSGEEALHESKRSRARERRMRPPRGLWVRLGACIFEMLHLYLTQPSQPMGSAGSTPAVLMASSTPHLRKLHSSNPIRSPRVRANT</sequence>
<keyword evidence="3" id="KW-1185">Reference proteome</keyword>